<evidence type="ECO:0000259" key="6">
    <source>
        <dbReference type="PROSITE" id="PS50067"/>
    </source>
</evidence>
<evidence type="ECO:0000256" key="2">
    <source>
        <dbReference type="ARBA" id="ARBA00022741"/>
    </source>
</evidence>
<keyword evidence="3" id="KW-0067">ATP-binding</keyword>
<dbReference type="OrthoDB" id="3176171at2759"/>
<dbReference type="GO" id="GO:0005874">
    <property type="term" value="C:microtubule"/>
    <property type="evidence" value="ECO:0007669"/>
    <property type="project" value="TreeGrafter"/>
</dbReference>
<feature type="domain" description="Kinesin motor" evidence="6">
    <location>
        <begin position="1"/>
        <end position="89"/>
    </location>
</feature>
<evidence type="ECO:0000256" key="5">
    <source>
        <dbReference type="PROSITE-ProRule" id="PRU00283"/>
    </source>
</evidence>
<evidence type="ECO:0000256" key="4">
    <source>
        <dbReference type="ARBA" id="ARBA00023212"/>
    </source>
</evidence>
<name>A0A3P7NQ01_CYLGO</name>
<dbReference type="GO" id="GO:0016887">
    <property type="term" value="F:ATP hydrolysis activity"/>
    <property type="evidence" value="ECO:0007669"/>
    <property type="project" value="TreeGrafter"/>
</dbReference>
<feature type="non-terminal residue" evidence="7">
    <location>
        <position position="1"/>
    </location>
</feature>
<keyword evidence="2" id="KW-0547">Nucleotide-binding</keyword>
<evidence type="ECO:0000313" key="7">
    <source>
        <dbReference type="EMBL" id="VDN39153.1"/>
    </source>
</evidence>
<dbReference type="GO" id="GO:0098971">
    <property type="term" value="P:anterograde dendritic transport of neurotransmitter receptor complex"/>
    <property type="evidence" value="ECO:0007669"/>
    <property type="project" value="TreeGrafter"/>
</dbReference>
<organism evidence="7 8">
    <name type="scientific">Cylicostephanus goldi</name>
    <name type="common">Nematode worm</name>
    <dbReference type="NCBI Taxonomy" id="71465"/>
    <lineage>
        <taxon>Eukaryota</taxon>
        <taxon>Metazoa</taxon>
        <taxon>Ecdysozoa</taxon>
        <taxon>Nematoda</taxon>
        <taxon>Chromadorea</taxon>
        <taxon>Rhabditida</taxon>
        <taxon>Rhabditina</taxon>
        <taxon>Rhabditomorpha</taxon>
        <taxon>Strongyloidea</taxon>
        <taxon>Strongylidae</taxon>
        <taxon>Cylicostephanus</taxon>
    </lineage>
</organism>
<gene>
    <name evidence="7" type="ORF">CGOC_LOCUS13903</name>
</gene>
<dbReference type="PANTHER" id="PTHR24115:SF576">
    <property type="entry name" value="KINESIN-LIKE PROTEIN KIF17"/>
    <property type="match status" value="1"/>
</dbReference>
<dbReference type="GO" id="GO:0005929">
    <property type="term" value="C:cilium"/>
    <property type="evidence" value="ECO:0007669"/>
    <property type="project" value="TreeGrafter"/>
</dbReference>
<dbReference type="Proteomes" id="UP000271889">
    <property type="component" value="Unassembled WGS sequence"/>
</dbReference>
<sequence>LCIAFQIYNEEVRDLLGADRNQKLEIKEHAERGVYVAGLSMHVCHDVKSCHELMEKGFNNRHVGATLMNKRSRSVIKLLFDFVLPAASA</sequence>
<reference evidence="7 8" key="1">
    <citation type="submission" date="2018-11" db="EMBL/GenBank/DDBJ databases">
        <authorList>
            <consortium name="Pathogen Informatics"/>
        </authorList>
    </citation>
    <scope>NUCLEOTIDE SEQUENCE [LARGE SCALE GENOMIC DNA]</scope>
</reference>
<dbReference type="GO" id="GO:0005815">
    <property type="term" value="C:microtubule organizing center"/>
    <property type="evidence" value="ECO:0007669"/>
    <property type="project" value="TreeGrafter"/>
</dbReference>
<keyword evidence="8" id="KW-1185">Reference proteome</keyword>
<keyword evidence="4" id="KW-0206">Cytoskeleton</keyword>
<dbReference type="InterPro" id="IPR027417">
    <property type="entry name" value="P-loop_NTPase"/>
</dbReference>
<comment type="caution">
    <text evidence="5">Lacks conserved residue(s) required for the propagation of feature annotation.</text>
</comment>
<dbReference type="InterPro" id="IPR036961">
    <property type="entry name" value="Kinesin_motor_dom_sf"/>
</dbReference>
<dbReference type="PANTHER" id="PTHR24115">
    <property type="entry name" value="KINESIN-RELATED"/>
    <property type="match status" value="1"/>
</dbReference>
<dbReference type="GO" id="GO:0005524">
    <property type="term" value="F:ATP binding"/>
    <property type="evidence" value="ECO:0007669"/>
    <property type="project" value="UniProtKB-KW"/>
</dbReference>
<proteinExistence type="inferred from homology"/>
<dbReference type="InterPro" id="IPR001752">
    <property type="entry name" value="Kinesin_motor_dom"/>
</dbReference>
<dbReference type="GO" id="GO:0008574">
    <property type="term" value="F:plus-end-directed microtubule motor activity"/>
    <property type="evidence" value="ECO:0007669"/>
    <property type="project" value="TreeGrafter"/>
</dbReference>
<dbReference type="PROSITE" id="PS50067">
    <property type="entry name" value="KINESIN_MOTOR_2"/>
    <property type="match status" value="1"/>
</dbReference>
<evidence type="ECO:0000313" key="8">
    <source>
        <dbReference type="Proteomes" id="UP000271889"/>
    </source>
</evidence>
<dbReference type="Pfam" id="PF00225">
    <property type="entry name" value="Kinesin"/>
    <property type="match status" value="1"/>
</dbReference>
<dbReference type="EMBL" id="UYRV01136458">
    <property type="protein sequence ID" value="VDN39153.1"/>
    <property type="molecule type" value="Genomic_DNA"/>
</dbReference>
<dbReference type="AlphaFoldDB" id="A0A3P7NQ01"/>
<keyword evidence="4" id="KW-0963">Cytoplasm</keyword>
<accession>A0A3P7NQ01</accession>
<dbReference type="InterPro" id="IPR027640">
    <property type="entry name" value="Kinesin-like_fam"/>
</dbReference>
<dbReference type="GO" id="GO:0005871">
    <property type="term" value="C:kinesin complex"/>
    <property type="evidence" value="ECO:0007669"/>
    <property type="project" value="TreeGrafter"/>
</dbReference>
<dbReference type="GO" id="GO:0030030">
    <property type="term" value="P:cell projection organization"/>
    <property type="evidence" value="ECO:0007669"/>
    <property type="project" value="TreeGrafter"/>
</dbReference>
<dbReference type="GO" id="GO:0008017">
    <property type="term" value="F:microtubule binding"/>
    <property type="evidence" value="ECO:0007669"/>
    <property type="project" value="InterPro"/>
</dbReference>
<dbReference type="GO" id="GO:0032839">
    <property type="term" value="C:dendrite cytoplasm"/>
    <property type="evidence" value="ECO:0007669"/>
    <property type="project" value="GOC"/>
</dbReference>
<dbReference type="Gene3D" id="3.40.850.10">
    <property type="entry name" value="Kinesin motor domain"/>
    <property type="match status" value="1"/>
</dbReference>
<evidence type="ECO:0000256" key="1">
    <source>
        <dbReference type="ARBA" id="ARBA00004245"/>
    </source>
</evidence>
<evidence type="ECO:0000256" key="3">
    <source>
        <dbReference type="ARBA" id="ARBA00022840"/>
    </source>
</evidence>
<comment type="similarity">
    <text evidence="5">Belongs to the TRAFAC class myosin-kinesin ATPase superfamily. Kinesin family.</text>
</comment>
<comment type="subcellular location">
    <subcellularLocation>
        <location evidence="1">Cytoplasm</location>
        <location evidence="1">Cytoskeleton</location>
    </subcellularLocation>
</comment>
<protein>
    <recommendedName>
        <fullName evidence="6">Kinesin motor domain-containing protein</fullName>
    </recommendedName>
</protein>
<dbReference type="SUPFAM" id="SSF52540">
    <property type="entry name" value="P-loop containing nucleoside triphosphate hydrolases"/>
    <property type="match status" value="1"/>
</dbReference>